<organism evidence="2 3">
    <name type="scientific">Mycena indigotica</name>
    <dbReference type="NCBI Taxonomy" id="2126181"/>
    <lineage>
        <taxon>Eukaryota</taxon>
        <taxon>Fungi</taxon>
        <taxon>Dikarya</taxon>
        <taxon>Basidiomycota</taxon>
        <taxon>Agaricomycotina</taxon>
        <taxon>Agaricomycetes</taxon>
        <taxon>Agaricomycetidae</taxon>
        <taxon>Agaricales</taxon>
        <taxon>Marasmiineae</taxon>
        <taxon>Mycenaceae</taxon>
        <taxon>Mycena</taxon>
    </lineage>
</organism>
<feature type="compositionally biased region" description="Pro residues" evidence="1">
    <location>
        <begin position="317"/>
        <end position="329"/>
    </location>
</feature>
<dbReference type="RefSeq" id="XP_037220994.1">
    <property type="nucleotide sequence ID" value="XM_037363073.1"/>
</dbReference>
<feature type="compositionally biased region" description="Low complexity" evidence="1">
    <location>
        <begin position="330"/>
        <end position="373"/>
    </location>
</feature>
<feature type="compositionally biased region" description="Low complexity" evidence="1">
    <location>
        <begin position="430"/>
        <end position="449"/>
    </location>
</feature>
<feature type="compositionally biased region" description="Low complexity" evidence="1">
    <location>
        <begin position="44"/>
        <end position="58"/>
    </location>
</feature>
<feature type="region of interest" description="Disordered" evidence="1">
    <location>
        <begin position="266"/>
        <end position="489"/>
    </location>
</feature>
<reference evidence="2" key="1">
    <citation type="submission" date="2020-05" db="EMBL/GenBank/DDBJ databases">
        <title>Mycena genomes resolve the evolution of fungal bioluminescence.</title>
        <authorList>
            <person name="Tsai I.J."/>
        </authorList>
    </citation>
    <scope>NUCLEOTIDE SEQUENCE</scope>
    <source>
        <strain evidence="2">171206Taipei</strain>
    </source>
</reference>
<accession>A0A8H6W3X4</accession>
<gene>
    <name evidence="2" type="ORF">MIND_00633400</name>
</gene>
<sequence length="502" mass="53582">MNSQQLPVPKTTHALKSEQRTRLIRSTRKMEAVLGETPFFVDSSPRSSLLSAPSQLQSTTETRRARAAYIYTPTPRRSSLENLEEEGGPAAYSRPVLAVRLPPSSGSYRSHAPNDSIESPLMSAASMSTTFSFSIPFTPGHESKRSSGSVSSASSMTAAAAIRRARTRKLAKVTRTLGERVPQELVFPTTSNAKRRSRRQSLLAQSATNAVMPTRRTTVLRHASQRRRIDEAMARQGAEGDIASVYSTLSGADWVVASSLRTLSNAPIHSSTQPEPIAYSNASPPPARTPSVSSPANPSSLSRSNSNGQLYRRSGLPPNPRVSIPPTPVPTSRVSMSPSSASPVRSPSQSQPRRSASIRSQGPGLGRSRSGSAGSLGGFNPSRVPSSSGAELPPPLPSNAPFPFDSSAPYTPVSRAPSTRRGVPIMTKESPILPSPSSSFSPTSSIPSNTPLPPPPGLGFDGRGTHRTEKGWSGEWITEDGSGRGMESMNDVARKLREMRIK</sequence>
<keyword evidence="3" id="KW-1185">Reference proteome</keyword>
<dbReference type="Proteomes" id="UP000636479">
    <property type="component" value="Unassembled WGS sequence"/>
</dbReference>
<name>A0A8H6W3X4_9AGAR</name>
<dbReference type="OrthoDB" id="3215907at2759"/>
<proteinExistence type="predicted"/>
<feature type="compositionally biased region" description="Basic and acidic residues" evidence="1">
    <location>
        <begin position="463"/>
        <end position="472"/>
    </location>
</feature>
<dbReference type="AlphaFoldDB" id="A0A8H6W3X4"/>
<feature type="region of interest" description="Disordered" evidence="1">
    <location>
        <begin position="44"/>
        <end position="63"/>
    </location>
</feature>
<feature type="compositionally biased region" description="Low complexity" evidence="1">
    <location>
        <begin position="290"/>
        <end position="307"/>
    </location>
</feature>
<evidence type="ECO:0000256" key="1">
    <source>
        <dbReference type="SAM" id="MobiDB-lite"/>
    </source>
</evidence>
<evidence type="ECO:0000313" key="2">
    <source>
        <dbReference type="EMBL" id="KAF7304022.1"/>
    </source>
</evidence>
<dbReference type="EMBL" id="JACAZF010000005">
    <property type="protein sequence ID" value="KAF7304022.1"/>
    <property type="molecule type" value="Genomic_DNA"/>
</dbReference>
<comment type="caution">
    <text evidence="2">The sequence shown here is derived from an EMBL/GenBank/DDBJ whole genome shotgun (WGS) entry which is preliminary data.</text>
</comment>
<evidence type="ECO:0000313" key="3">
    <source>
        <dbReference type="Proteomes" id="UP000636479"/>
    </source>
</evidence>
<dbReference type="GeneID" id="59345589"/>
<protein>
    <submittedName>
        <fullName evidence="2">Uncharacterized protein</fullName>
    </submittedName>
</protein>